<reference evidence="10" key="1">
    <citation type="submission" date="2021-04" db="EMBL/GenBank/DDBJ databases">
        <authorList>
            <consortium name="Molecular Ecology Group"/>
        </authorList>
    </citation>
    <scope>NUCLEOTIDE SEQUENCE</scope>
</reference>
<feature type="compositionally biased region" description="Basic and acidic residues" evidence="7">
    <location>
        <begin position="1"/>
        <end position="15"/>
    </location>
</feature>
<dbReference type="Pfam" id="PF14766">
    <property type="entry name" value="RPA_interact_N"/>
    <property type="match status" value="1"/>
</dbReference>
<dbReference type="GO" id="GO:0008270">
    <property type="term" value="F:zinc ion binding"/>
    <property type="evidence" value="ECO:0007669"/>
    <property type="project" value="UniProtKB-KW"/>
</dbReference>
<dbReference type="InterPro" id="IPR028158">
    <property type="entry name" value="RPA_interact_N_dom"/>
</dbReference>
<gene>
    <name evidence="10" type="ORF">CUNI_LOCUS1665</name>
</gene>
<comment type="subcellular location">
    <subcellularLocation>
        <location evidence="1">Nucleus</location>
    </subcellularLocation>
</comment>
<evidence type="ECO:0000256" key="2">
    <source>
        <dbReference type="ARBA" id="ARBA00022723"/>
    </source>
</evidence>
<dbReference type="GO" id="GO:0006606">
    <property type="term" value="P:protein import into nucleus"/>
    <property type="evidence" value="ECO:0007669"/>
    <property type="project" value="TreeGrafter"/>
</dbReference>
<evidence type="ECO:0000256" key="3">
    <source>
        <dbReference type="ARBA" id="ARBA00022771"/>
    </source>
</evidence>
<proteinExistence type="predicted"/>
<dbReference type="AlphaFoldDB" id="A0A8S3YGB9"/>
<feature type="domain" description="RPA-interacting protein C-terminal" evidence="9">
    <location>
        <begin position="213"/>
        <end position="292"/>
    </location>
</feature>
<feature type="domain" description="RPA-interacting protein N-terminal" evidence="8">
    <location>
        <begin position="12"/>
        <end position="50"/>
    </location>
</feature>
<evidence type="ECO:0000259" key="8">
    <source>
        <dbReference type="Pfam" id="PF14766"/>
    </source>
</evidence>
<organism evidence="10 11">
    <name type="scientific">Candidula unifasciata</name>
    <dbReference type="NCBI Taxonomy" id="100452"/>
    <lineage>
        <taxon>Eukaryota</taxon>
        <taxon>Metazoa</taxon>
        <taxon>Spiralia</taxon>
        <taxon>Lophotrochozoa</taxon>
        <taxon>Mollusca</taxon>
        <taxon>Gastropoda</taxon>
        <taxon>Heterobranchia</taxon>
        <taxon>Euthyneura</taxon>
        <taxon>Panpulmonata</taxon>
        <taxon>Eupulmonata</taxon>
        <taxon>Stylommatophora</taxon>
        <taxon>Helicina</taxon>
        <taxon>Helicoidea</taxon>
        <taxon>Geomitridae</taxon>
        <taxon>Candidula</taxon>
    </lineage>
</organism>
<keyword evidence="2" id="KW-0479">Metal-binding</keyword>
<feature type="region of interest" description="Disordered" evidence="7">
    <location>
        <begin position="1"/>
        <end position="21"/>
    </location>
</feature>
<dbReference type="InterPro" id="IPR028156">
    <property type="entry name" value="RIP"/>
</dbReference>
<evidence type="ECO:0000256" key="6">
    <source>
        <dbReference type="SAM" id="Coils"/>
    </source>
</evidence>
<dbReference type="Pfam" id="PF14768">
    <property type="entry name" value="RPA_interact_C"/>
    <property type="match status" value="1"/>
</dbReference>
<keyword evidence="11" id="KW-1185">Reference proteome</keyword>
<name>A0A8S3YGB9_9EUPU</name>
<evidence type="ECO:0008006" key="12">
    <source>
        <dbReference type="Google" id="ProtNLM"/>
    </source>
</evidence>
<dbReference type="EMBL" id="CAJHNH020000212">
    <property type="protein sequence ID" value="CAG5116107.1"/>
    <property type="molecule type" value="Genomic_DNA"/>
</dbReference>
<accession>A0A8S3YGB9</accession>
<evidence type="ECO:0000313" key="10">
    <source>
        <dbReference type="EMBL" id="CAG5116107.1"/>
    </source>
</evidence>
<dbReference type="Proteomes" id="UP000678393">
    <property type="component" value="Unassembled WGS sequence"/>
</dbReference>
<dbReference type="PANTHER" id="PTHR31742:SF1">
    <property type="entry name" value="RPA-INTERACTING PROTEIN"/>
    <property type="match status" value="1"/>
</dbReference>
<evidence type="ECO:0000256" key="7">
    <source>
        <dbReference type="SAM" id="MobiDB-lite"/>
    </source>
</evidence>
<keyword evidence="5" id="KW-0539">Nucleus</keyword>
<evidence type="ECO:0000256" key="5">
    <source>
        <dbReference type="ARBA" id="ARBA00023242"/>
    </source>
</evidence>
<keyword evidence="6" id="KW-0175">Coiled coil</keyword>
<evidence type="ECO:0000256" key="1">
    <source>
        <dbReference type="ARBA" id="ARBA00004123"/>
    </source>
</evidence>
<dbReference type="PANTHER" id="PTHR31742">
    <property type="entry name" value="RPA-INTERACTING PROTEIN RPAIN"/>
    <property type="match status" value="1"/>
</dbReference>
<dbReference type="InterPro" id="IPR028159">
    <property type="entry name" value="RPA_interact_C_dom"/>
</dbReference>
<keyword evidence="4" id="KW-0862">Zinc</keyword>
<protein>
    <recommendedName>
        <fullName evidence="12">RPA-interacting protein C-terminal domain-containing protein</fullName>
    </recommendedName>
</protein>
<evidence type="ECO:0000256" key="4">
    <source>
        <dbReference type="ARBA" id="ARBA00022833"/>
    </source>
</evidence>
<feature type="coiled-coil region" evidence="6">
    <location>
        <begin position="158"/>
        <end position="192"/>
    </location>
</feature>
<comment type="caution">
    <text evidence="10">The sequence shown here is derived from an EMBL/GenBank/DDBJ whole genome shotgun (WGS) entry which is preliminary data.</text>
</comment>
<dbReference type="GO" id="GO:0005634">
    <property type="term" value="C:nucleus"/>
    <property type="evidence" value="ECO:0007669"/>
    <property type="project" value="UniProtKB-SubCell"/>
</dbReference>
<evidence type="ECO:0000313" key="11">
    <source>
        <dbReference type="Proteomes" id="UP000678393"/>
    </source>
</evidence>
<dbReference type="OrthoDB" id="435311at2759"/>
<keyword evidence="3" id="KW-0863">Zinc-finger</keyword>
<evidence type="ECO:0000259" key="9">
    <source>
        <dbReference type="Pfam" id="PF14768"/>
    </source>
</evidence>
<sequence>MSKDKTTRQETRQDMYKNNSRSPCWKQQFRMRCLERLKDSRGRHMSSKRLIDGWQGNTSTAQDLKAQEKSDYVQNQHDVSDVPAVPEIEMIMREEFDRLKSEVSSAGKRGQTRQDDFRRRAGVCEDASMATDNTLFNAREDNTTQFNEHENECLNDLISWYEEVYNTLRLELREAEQREEELRVNQLKAREHLKHEEEELCSGMRAMYCEEVCCPLCEKDSLIEQKSLILCSCGLNINIEQDSITLKHVKDNLAAGTEEHSQKCESKPAFSLNQKFGISNLLMSCQDCDFLFVIV</sequence>